<feature type="repeat" description="WD" evidence="4">
    <location>
        <begin position="275"/>
        <end position="310"/>
    </location>
</feature>
<evidence type="ECO:0000313" key="6">
    <source>
        <dbReference type="EMBL" id="KIO34699.1"/>
    </source>
</evidence>
<dbReference type="SMART" id="SM00320">
    <property type="entry name" value="WD40"/>
    <property type="match status" value="5"/>
</dbReference>
<feature type="region of interest" description="Disordered" evidence="5">
    <location>
        <begin position="44"/>
        <end position="96"/>
    </location>
</feature>
<sequence>LISCTAWVARGIASAHPQTYDVDDKELERISALAQLNIDEAKAEMDEANAAAEEFKGQRDDQDSEDEGDVDMKEELDRKEKKQKKSKDAMDRDDDLTQYDLDDYDEEQPASNANIFSNIKGLSYYADNAEDPYITLHDEDEEEAQELEIRPSDNLIIAAKTEDHVSSLEVYVYDESEDNLYTHHDILLPSFPVCLEWLDYPPSSSTTDSKTGNYVAVGTLDPDIEIWSLDVIESIFPDALLGDPKNKTRDETGAPIMIPSPTKKERKRRKPKANAEYHIDAILGLSWNRSHRNLLASASADKTVKLWDLSRELNSAAIRSFDLHQDKVQAVQWNRVEPTVLLTGSYDKTVRTFDSRSPTSGFGAKLPSDVEALKWDPWDGHSFYVSLENGLVLYYDARTLPSDLSKDATARFTIQAHDGAASGLDINPHIRGLVATGGTDNLVKLWNVTEEGGMARVKMLTSRNLEAGKVFSVTWSPDDPLTLAAAGSEGKLQIWDVAAKSGVKDALGDKLPR</sequence>
<gene>
    <name evidence="6" type="ORF">M407DRAFT_40664</name>
</gene>
<dbReference type="HOGENOM" id="CLU_023867_0_1_1"/>
<evidence type="ECO:0000256" key="5">
    <source>
        <dbReference type="SAM" id="MobiDB-lite"/>
    </source>
</evidence>
<dbReference type="PANTHER" id="PTHR14091">
    <property type="entry name" value="PERIODIC TRYPTOPHAN PROTEIN 1"/>
    <property type="match status" value="1"/>
</dbReference>
<dbReference type="SUPFAM" id="SSF50978">
    <property type="entry name" value="WD40 repeat-like"/>
    <property type="match status" value="1"/>
</dbReference>
<keyword evidence="2 4" id="KW-0853">WD repeat</keyword>
<keyword evidence="3" id="KW-0677">Repeat</keyword>
<dbReference type="GO" id="GO:0006364">
    <property type="term" value="P:rRNA processing"/>
    <property type="evidence" value="ECO:0007669"/>
    <property type="project" value="InterPro"/>
</dbReference>
<feature type="region of interest" description="Disordered" evidence="5">
    <location>
        <begin position="246"/>
        <end position="271"/>
    </location>
</feature>
<evidence type="ECO:0000313" key="7">
    <source>
        <dbReference type="Proteomes" id="UP000054248"/>
    </source>
</evidence>
<protein>
    <submittedName>
        <fullName evidence="6">Uncharacterized protein</fullName>
    </submittedName>
</protein>
<dbReference type="PROSITE" id="PS50294">
    <property type="entry name" value="WD_REPEATS_REGION"/>
    <property type="match status" value="2"/>
</dbReference>
<feature type="repeat" description="WD" evidence="4">
    <location>
        <begin position="463"/>
        <end position="505"/>
    </location>
</feature>
<dbReference type="InterPro" id="IPR015943">
    <property type="entry name" value="WD40/YVTN_repeat-like_dom_sf"/>
</dbReference>
<evidence type="ECO:0000256" key="3">
    <source>
        <dbReference type="ARBA" id="ARBA00022737"/>
    </source>
</evidence>
<dbReference type="InterPro" id="IPR044285">
    <property type="entry name" value="PWP1"/>
</dbReference>
<name>A0A0C3QZ62_9AGAM</name>
<dbReference type="InterPro" id="IPR036322">
    <property type="entry name" value="WD40_repeat_dom_sf"/>
</dbReference>
<dbReference type="InterPro" id="IPR019775">
    <property type="entry name" value="WD40_repeat_CS"/>
</dbReference>
<dbReference type="Gene3D" id="2.130.10.10">
    <property type="entry name" value="YVTN repeat-like/Quinoprotein amine dehydrogenase"/>
    <property type="match status" value="2"/>
</dbReference>
<dbReference type="PROSITE" id="PS00678">
    <property type="entry name" value="WD_REPEATS_1"/>
    <property type="match status" value="2"/>
</dbReference>
<proteinExistence type="predicted"/>
<evidence type="ECO:0000256" key="4">
    <source>
        <dbReference type="PROSITE-ProRule" id="PRU00221"/>
    </source>
</evidence>
<feature type="non-terminal residue" evidence="6">
    <location>
        <position position="1"/>
    </location>
</feature>
<dbReference type="InterPro" id="IPR020472">
    <property type="entry name" value="WD40_PAC1"/>
</dbReference>
<feature type="repeat" description="WD" evidence="4">
    <location>
        <begin position="414"/>
        <end position="456"/>
    </location>
</feature>
<reference evidence="6 7" key="1">
    <citation type="submission" date="2014-04" db="EMBL/GenBank/DDBJ databases">
        <authorList>
            <consortium name="DOE Joint Genome Institute"/>
            <person name="Kuo A."/>
            <person name="Girlanda M."/>
            <person name="Perotto S."/>
            <person name="Kohler A."/>
            <person name="Nagy L.G."/>
            <person name="Floudas D."/>
            <person name="Copeland A."/>
            <person name="Barry K.W."/>
            <person name="Cichocki N."/>
            <person name="Veneault-Fourrey C."/>
            <person name="LaButti K."/>
            <person name="Lindquist E.A."/>
            <person name="Lipzen A."/>
            <person name="Lundell T."/>
            <person name="Morin E."/>
            <person name="Murat C."/>
            <person name="Sun H."/>
            <person name="Tunlid A."/>
            <person name="Henrissat B."/>
            <person name="Grigoriev I.V."/>
            <person name="Hibbett D.S."/>
            <person name="Martin F."/>
            <person name="Nordberg H.P."/>
            <person name="Cantor M.N."/>
            <person name="Hua S.X."/>
        </authorList>
    </citation>
    <scope>NUCLEOTIDE SEQUENCE [LARGE SCALE GENOMIC DNA]</scope>
    <source>
        <strain evidence="6 7">MUT 4182</strain>
    </source>
</reference>
<accession>A0A0C3QZ62</accession>
<feature type="compositionally biased region" description="Basic and acidic residues" evidence="5">
    <location>
        <begin position="70"/>
        <end position="90"/>
    </location>
</feature>
<organism evidence="6 7">
    <name type="scientific">Tulasnella calospora MUT 4182</name>
    <dbReference type="NCBI Taxonomy" id="1051891"/>
    <lineage>
        <taxon>Eukaryota</taxon>
        <taxon>Fungi</taxon>
        <taxon>Dikarya</taxon>
        <taxon>Basidiomycota</taxon>
        <taxon>Agaricomycotina</taxon>
        <taxon>Agaricomycetes</taxon>
        <taxon>Cantharellales</taxon>
        <taxon>Tulasnellaceae</taxon>
        <taxon>Tulasnella</taxon>
    </lineage>
</organism>
<dbReference type="EMBL" id="KN822942">
    <property type="protein sequence ID" value="KIO34699.1"/>
    <property type="molecule type" value="Genomic_DNA"/>
</dbReference>
<dbReference type="STRING" id="1051891.A0A0C3QZ62"/>
<dbReference type="GO" id="GO:0005634">
    <property type="term" value="C:nucleus"/>
    <property type="evidence" value="ECO:0007669"/>
    <property type="project" value="TreeGrafter"/>
</dbReference>
<keyword evidence="1" id="KW-0597">Phosphoprotein</keyword>
<dbReference type="AlphaFoldDB" id="A0A0C3QZ62"/>
<keyword evidence="7" id="KW-1185">Reference proteome</keyword>
<dbReference type="PROSITE" id="PS50082">
    <property type="entry name" value="WD_REPEATS_2"/>
    <property type="match status" value="3"/>
</dbReference>
<evidence type="ECO:0000256" key="1">
    <source>
        <dbReference type="ARBA" id="ARBA00022553"/>
    </source>
</evidence>
<dbReference type="Proteomes" id="UP000054248">
    <property type="component" value="Unassembled WGS sequence"/>
</dbReference>
<dbReference type="Pfam" id="PF00400">
    <property type="entry name" value="WD40"/>
    <property type="match status" value="4"/>
</dbReference>
<dbReference type="PANTHER" id="PTHR14091:SF0">
    <property type="entry name" value="PERIODIC TRYPTOPHAN PROTEIN 1 HOMOLOG"/>
    <property type="match status" value="1"/>
</dbReference>
<feature type="non-terminal residue" evidence="6">
    <location>
        <position position="513"/>
    </location>
</feature>
<evidence type="ECO:0000256" key="2">
    <source>
        <dbReference type="ARBA" id="ARBA00022574"/>
    </source>
</evidence>
<dbReference type="PRINTS" id="PR00320">
    <property type="entry name" value="GPROTEINBRPT"/>
</dbReference>
<reference evidence="7" key="2">
    <citation type="submission" date="2015-01" db="EMBL/GenBank/DDBJ databases">
        <title>Evolutionary Origins and Diversification of the Mycorrhizal Mutualists.</title>
        <authorList>
            <consortium name="DOE Joint Genome Institute"/>
            <consortium name="Mycorrhizal Genomics Consortium"/>
            <person name="Kohler A."/>
            <person name="Kuo A."/>
            <person name="Nagy L.G."/>
            <person name="Floudas D."/>
            <person name="Copeland A."/>
            <person name="Barry K.W."/>
            <person name="Cichocki N."/>
            <person name="Veneault-Fourrey C."/>
            <person name="LaButti K."/>
            <person name="Lindquist E.A."/>
            <person name="Lipzen A."/>
            <person name="Lundell T."/>
            <person name="Morin E."/>
            <person name="Murat C."/>
            <person name="Riley R."/>
            <person name="Ohm R."/>
            <person name="Sun H."/>
            <person name="Tunlid A."/>
            <person name="Henrissat B."/>
            <person name="Grigoriev I.V."/>
            <person name="Hibbett D.S."/>
            <person name="Martin F."/>
        </authorList>
    </citation>
    <scope>NUCLEOTIDE SEQUENCE [LARGE SCALE GENOMIC DNA]</scope>
    <source>
        <strain evidence="7">MUT 4182</strain>
    </source>
</reference>
<dbReference type="OrthoDB" id="270624at2759"/>
<dbReference type="InterPro" id="IPR001680">
    <property type="entry name" value="WD40_rpt"/>
</dbReference>